<organism evidence="1 2">
    <name type="scientific">Micromonospora purpureochromogenes</name>
    <dbReference type="NCBI Taxonomy" id="47872"/>
    <lineage>
        <taxon>Bacteria</taxon>
        <taxon>Bacillati</taxon>
        <taxon>Actinomycetota</taxon>
        <taxon>Actinomycetes</taxon>
        <taxon>Micromonosporales</taxon>
        <taxon>Micromonosporaceae</taxon>
        <taxon>Micromonospora</taxon>
    </lineage>
</organism>
<protein>
    <submittedName>
        <fullName evidence="1">Uncharacterized protein</fullName>
    </submittedName>
</protein>
<accession>A0ABX2RSW5</accession>
<name>A0ABX2RSW5_9ACTN</name>
<dbReference type="EMBL" id="JACCCQ010000001">
    <property type="protein sequence ID" value="NYF59628.1"/>
    <property type="molecule type" value="Genomic_DNA"/>
</dbReference>
<gene>
    <name evidence="1" type="ORF">HDA35_005459</name>
</gene>
<keyword evidence="2" id="KW-1185">Reference proteome</keyword>
<evidence type="ECO:0000313" key="2">
    <source>
        <dbReference type="Proteomes" id="UP000631553"/>
    </source>
</evidence>
<comment type="caution">
    <text evidence="1">The sequence shown here is derived from an EMBL/GenBank/DDBJ whole genome shotgun (WGS) entry which is preliminary data.</text>
</comment>
<dbReference type="Proteomes" id="UP000631553">
    <property type="component" value="Unassembled WGS sequence"/>
</dbReference>
<sequence>MTEAPALDGRFLSDSEAGAFLAYSSDRTAFDDLAVRLRAVAADGNRVRQLVEFAKTRGFEFDD</sequence>
<evidence type="ECO:0000313" key="1">
    <source>
        <dbReference type="EMBL" id="NYF59628.1"/>
    </source>
</evidence>
<proteinExistence type="predicted"/>
<reference evidence="1 2" key="1">
    <citation type="submission" date="2020-07" db="EMBL/GenBank/DDBJ databases">
        <title>Sequencing the genomes of 1000 actinobacteria strains.</title>
        <authorList>
            <person name="Klenk H.-P."/>
        </authorList>
    </citation>
    <scope>NUCLEOTIDE SEQUENCE [LARGE SCALE GENOMIC DNA]</scope>
    <source>
        <strain evidence="1 2">DSM 43814</strain>
    </source>
</reference>